<evidence type="ECO:0000259" key="6">
    <source>
        <dbReference type="PROSITE" id="PS51471"/>
    </source>
</evidence>
<dbReference type="Proteomes" id="UP000826656">
    <property type="component" value="Unassembled WGS sequence"/>
</dbReference>
<dbReference type="Gene3D" id="2.60.120.330">
    <property type="entry name" value="B-lactam Antibiotic, Isopenicillin N Synthase, Chain"/>
    <property type="match status" value="2"/>
</dbReference>
<evidence type="ECO:0000256" key="4">
    <source>
        <dbReference type="ARBA" id="ARBA00023002"/>
    </source>
</evidence>
<comment type="caution">
    <text evidence="7">The sequence shown here is derived from an EMBL/GenBank/DDBJ whole genome shotgun (WGS) entry which is preliminary data.</text>
</comment>
<dbReference type="InterPro" id="IPR044861">
    <property type="entry name" value="IPNS-like_FE2OG_OXY"/>
</dbReference>
<feature type="domain" description="Fe2OG dioxygenase" evidence="6">
    <location>
        <begin position="194"/>
        <end position="295"/>
    </location>
</feature>
<reference evidence="7 8" key="1">
    <citation type="journal article" date="2021" name="bioRxiv">
        <title>Chromosome-scale and haplotype-resolved genome assembly of a tetraploid potato cultivar.</title>
        <authorList>
            <person name="Sun H."/>
            <person name="Jiao W.-B."/>
            <person name="Krause K."/>
            <person name="Campoy J.A."/>
            <person name="Goel M."/>
            <person name="Folz-Donahue K."/>
            <person name="Kukat C."/>
            <person name="Huettel B."/>
            <person name="Schneeberger K."/>
        </authorList>
    </citation>
    <scope>NUCLEOTIDE SEQUENCE [LARGE SCALE GENOMIC DNA]</scope>
    <source>
        <strain evidence="7">SolTubOtavaFocal</strain>
        <tissue evidence="7">Leaves</tissue>
    </source>
</reference>
<comment type="similarity">
    <text evidence="1">Belongs to the iron/ascorbate-dependent oxidoreductase family.</text>
</comment>
<name>A0ABQ7WJF9_SOLTU</name>
<evidence type="ECO:0000313" key="7">
    <source>
        <dbReference type="EMBL" id="KAH0780376.1"/>
    </source>
</evidence>
<dbReference type="InterPro" id="IPR005123">
    <property type="entry name" value="Oxoglu/Fe-dep_dioxygenase_dom"/>
</dbReference>
<dbReference type="EMBL" id="JAIVGD010000002">
    <property type="protein sequence ID" value="KAH0780376.1"/>
    <property type="molecule type" value="Genomic_DNA"/>
</dbReference>
<keyword evidence="8" id="KW-1185">Reference proteome</keyword>
<organism evidence="7 8">
    <name type="scientific">Solanum tuberosum</name>
    <name type="common">Potato</name>
    <dbReference type="NCBI Taxonomy" id="4113"/>
    <lineage>
        <taxon>Eukaryota</taxon>
        <taxon>Viridiplantae</taxon>
        <taxon>Streptophyta</taxon>
        <taxon>Embryophyta</taxon>
        <taxon>Tracheophyta</taxon>
        <taxon>Spermatophyta</taxon>
        <taxon>Magnoliopsida</taxon>
        <taxon>eudicotyledons</taxon>
        <taxon>Gunneridae</taxon>
        <taxon>Pentapetalae</taxon>
        <taxon>asterids</taxon>
        <taxon>lamiids</taxon>
        <taxon>Solanales</taxon>
        <taxon>Solanaceae</taxon>
        <taxon>Solanoideae</taxon>
        <taxon>Solaneae</taxon>
        <taxon>Solanum</taxon>
    </lineage>
</organism>
<evidence type="ECO:0000256" key="5">
    <source>
        <dbReference type="ARBA" id="ARBA00023004"/>
    </source>
</evidence>
<dbReference type="InterPro" id="IPR026992">
    <property type="entry name" value="DIOX_N"/>
</dbReference>
<dbReference type="PROSITE" id="PS51471">
    <property type="entry name" value="FE2OG_OXY"/>
    <property type="match status" value="2"/>
</dbReference>
<dbReference type="SUPFAM" id="SSF51197">
    <property type="entry name" value="Clavaminate synthase-like"/>
    <property type="match status" value="2"/>
</dbReference>
<sequence length="577" mass="65658">MAETHETVFKSVQELANDNQVPEKYIHTQGSVNSSSPLLDVPVVDLSLLTSPARQQELNKLQSGLEFCGCIQVINHGLVDSFLDKVHEISKQFFALPAEEKLKYARTVDDIYGYGNDSVLSDKQKLDWTDRLYLNVFPEDIRNLKLWPQKPECFREVLEEYIKNMKLLSESLLKAMAASLNLEENCFLDQCGERGDMIARFNFYPPCPTPEVVLGVKPHADASAITILLQDKEVEGLQVLKDDQWFRVPIVPYGLLVNVGDQVEIMSNGIFKSPVHRVVTNAERERNTLAVFIMPDVTVGIGPVEKLINEERPRAQQELNKLLSGLKSCGCIQVINHGIEDSFLDKVREISKQFFALPTEELYLNVFPEDIRKLQFWPQKPECFREVFEKYIKDMKLLSESLLKAMAASLNVEENCFLDQCGERGNMIARFNFYPPCPRPDVVLGVKQHADSSAITILLQDKEVEGLQVLKDDQWFRVPVVPYGLLINVGDQVEIMSNGIFKSPVHRVLTNAERERNTLAVFIMPDVDVGIGPVEKLINEERPRAYKDINNYVALFFQSYQQGKRPIEAAKISQELH</sequence>
<keyword evidence="3" id="KW-0847">Vitamin C</keyword>
<evidence type="ECO:0000256" key="2">
    <source>
        <dbReference type="ARBA" id="ARBA00022723"/>
    </source>
</evidence>
<evidence type="ECO:0000313" key="8">
    <source>
        <dbReference type="Proteomes" id="UP000826656"/>
    </source>
</evidence>
<keyword evidence="5" id="KW-0408">Iron</keyword>
<dbReference type="InterPro" id="IPR027443">
    <property type="entry name" value="IPNS-like_sf"/>
</dbReference>
<dbReference type="Pfam" id="PF03171">
    <property type="entry name" value="2OG-FeII_Oxy"/>
    <property type="match status" value="2"/>
</dbReference>
<keyword evidence="4" id="KW-0560">Oxidoreductase</keyword>
<dbReference type="InterPro" id="IPR050295">
    <property type="entry name" value="Plant_2OG-oxidoreductases"/>
</dbReference>
<dbReference type="Pfam" id="PF14226">
    <property type="entry name" value="DIOX_N"/>
    <property type="match status" value="2"/>
</dbReference>
<protein>
    <recommendedName>
        <fullName evidence="6">Fe2OG dioxygenase domain-containing protein</fullName>
    </recommendedName>
</protein>
<keyword evidence="2" id="KW-0479">Metal-binding</keyword>
<evidence type="ECO:0000256" key="1">
    <source>
        <dbReference type="ARBA" id="ARBA00008056"/>
    </source>
</evidence>
<feature type="domain" description="Fe2OG dioxygenase" evidence="6">
    <location>
        <begin position="425"/>
        <end position="525"/>
    </location>
</feature>
<gene>
    <name evidence="7" type="ORF">KY290_006803</name>
</gene>
<dbReference type="PANTHER" id="PTHR47991">
    <property type="entry name" value="OXOGLUTARATE/IRON-DEPENDENT DIOXYGENASE"/>
    <property type="match status" value="1"/>
</dbReference>
<proteinExistence type="inferred from homology"/>
<accession>A0ABQ7WJF9</accession>
<evidence type="ECO:0000256" key="3">
    <source>
        <dbReference type="ARBA" id="ARBA00022896"/>
    </source>
</evidence>